<proteinExistence type="predicted"/>
<name>E2A4H3_CAMFO</name>
<reference evidence="2 3" key="1">
    <citation type="journal article" date="2010" name="Science">
        <title>Genomic comparison of the ants Camponotus floridanus and Harpegnathos saltator.</title>
        <authorList>
            <person name="Bonasio R."/>
            <person name="Zhang G."/>
            <person name="Ye C."/>
            <person name="Mutti N.S."/>
            <person name="Fang X."/>
            <person name="Qin N."/>
            <person name="Donahue G."/>
            <person name="Yang P."/>
            <person name="Li Q."/>
            <person name="Li C."/>
            <person name="Zhang P."/>
            <person name="Huang Z."/>
            <person name="Berger S.L."/>
            <person name="Reinberg D."/>
            <person name="Wang J."/>
            <person name="Liebig J."/>
        </authorList>
    </citation>
    <scope>NUCLEOTIDE SEQUENCE [LARGE SCALE GENOMIC DNA]</scope>
    <source>
        <strain evidence="3">C129</strain>
    </source>
</reference>
<dbReference type="Proteomes" id="UP000000311">
    <property type="component" value="Unassembled WGS sequence"/>
</dbReference>
<evidence type="ECO:0000256" key="1">
    <source>
        <dbReference type="SAM" id="Phobius"/>
    </source>
</evidence>
<gene>
    <name evidence="2" type="ORF">EAG_01251</name>
</gene>
<dbReference type="InParanoid" id="E2A4H3"/>
<dbReference type="EMBL" id="GL436662">
    <property type="protein sequence ID" value="EFN71665.1"/>
    <property type="molecule type" value="Genomic_DNA"/>
</dbReference>
<protein>
    <submittedName>
        <fullName evidence="2">Uncharacterized protein</fullName>
    </submittedName>
</protein>
<dbReference type="OMA" id="IDEPNIM"/>
<evidence type="ECO:0000313" key="2">
    <source>
        <dbReference type="EMBL" id="EFN71665.1"/>
    </source>
</evidence>
<keyword evidence="3" id="KW-1185">Reference proteome</keyword>
<dbReference type="AlphaFoldDB" id="E2A4H3"/>
<evidence type="ECO:0000313" key="3">
    <source>
        <dbReference type="Proteomes" id="UP000000311"/>
    </source>
</evidence>
<keyword evidence="1" id="KW-0812">Transmembrane</keyword>
<sequence>MPVVVKTLHSLLPTNETYATRFLFRLDHVLDVDKYFNLLMLNGILGIFFLMSVWVAADGMFILCTQHVCALFETVQYNVKRIQGSDFVIDEPNIMDDEAYHVIISCIKSYEYALKLVLVTSLN</sequence>
<keyword evidence="1" id="KW-1133">Transmembrane helix</keyword>
<feature type="transmembrane region" description="Helical" evidence="1">
    <location>
        <begin position="35"/>
        <end position="57"/>
    </location>
</feature>
<keyword evidence="1" id="KW-0472">Membrane</keyword>
<dbReference type="OrthoDB" id="6614360at2759"/>
<accession>E2A4H3</accession>
<organism evidence="3">
    <name type="scientific">Camponotus floridanus</name>
    <name type="common">Florida carpenter ant</name>
    <dbReference type="NCBI Taxonomy" id="104421"/>
    <lineage>
        <taxon>Eukaryota</taxon>
        <taxon>Metazoa</taxon>
        <taxon>Ecdysozoa</taxon>
        <taxon>Arthropoda</taxon>
        <taxon>Hexapoda</taxon>
        <taxon>Insecta</taxon>
        <taxon>Pterygota</taxon>
        <taxon>Neoptera</taxon>
        <taxon>Endopterygota</taxon>
        <taxon>Hymenoptera</taxon>
        <taxon>Apocrita</taxon>
        <taxon>Aculeata</taxon>
        <taxon>Formicoidea</taxon>
        <taxon>Formicidae</taxon>
        <taxon>Formicinae</taxon>
        <taxon>Camponotus</taxon>
    </lineage>
</organism>